<keyword evidence="3" id="KW-1185">Reference proteome</keyword>
<proteinExistence type="predicted"/>
<evidence type="ECO:0000313" key="2">
    <source>
        <dbReference type="EMBL" id="KAG5273963.1"/>
    </source>
</evidence>
<accession>A0AAV6GFJ2</accession>
<dbReference type="EMBL" id="JADWDJ010000011">
    <property type="protein sequence ID" value="KAG5273963.1"/>
    <property type="molecule type" value="Genomic_DNA"/>
</dbReference>
<dbReference type="Proteomes" id="UP000823561">
    <property type="component" value="Chromosome 11"/>
</dbReference>
<comment type="caution">
    <text evidence="2">The sequence shown here is derived from an EMBL/GenBank/DDBJ whole genome shotgun (WGS) entry which is preliminary data.</text>
</comment>
<evidence type="ECO:0000313" key="3">
    <source>
        <dbReference type="Proteomes" id="UP000823561"/>
    </source>
</evidence>
<gene>
    <name evidence="2" type="ORF">AALO_G00157680</name>
</gene>
<feature type="signal peptide" evidence="1">
    <location>
        <begin position="1"/>
        <end position="22"/>
    </location>
</feature>
<reference evidence="2" key="1">
    <citation type="submission" date="2020-10" db="EMBL/GenBank/DDBJ databases">
        <title>Chromosome-scale genome assembly of the Allis shad, Alosa alosa.</title>
        <authorList>
            <person name="Margot Z."/>
            <person name="Christophe K."/>
            <person name="Cabau C."/>
            <person name="Louis A."/>
            <person name="Berthelot C."/>
            <person name="Parey E."/>
            <person name="Roest Crollius H."/>
            <person name="Montfort J."/>
            <person name="Robinson-Rechavi M."/>
            <person name="Bucao C."/>
            <person name="Bouchez O."/>
            <person name="Gislard M."/>
            <person name="Lluch J."/>
            <person name="Milhes M."/>
            <person name="Lampietro C."/>
            <person name="Lopez Roques C."/>
            <person name="Donnadieu C."/>
            <person name="Braasch I."/>
            <person name="Desvignes T."/>
            <person name="Postlethwait J."/>
            <person name="Bobe J."/>
            <person name="Guiguen Y."/>
        </authorList>
    </citation>
    <scope>NUCLEOTIDE SEQUENCE</scope>
    <source>
        <strain evidence="2">M-15738</strain>
        <tissue evidence="2">Blood</tissue>
    </source>
</reference>
<organism evidence="2 3">
    <name type="scientific">Alosa alosa</name>
    <name type="common">allis shad</name>
    <dbReference type="NCBI Taxonomy" id="278164"/>
    <lineage>
        <taxon>Eukaryota</taxon>
        <taxon>Metazoa</taxon>
        <taxon>Chordata</taxon>
        <taxon>Craniata</taxon>
        <taxon>Vertebrata</taxon>
        <taxon>Euteleostomi</taxon>
        <taxon>Actinopterygii</taxon>
        <taxon>Neopterygii</taxon>
        <taxon>Teleostei</taxon>
        <taxon>Clupei</taxon>
        <taxon>Clupeiformes</taxon>
        <taxon>Clupeoidei</taxon>
        <taxon>Clupeidae</taxon>
        <taxon>Alosa</taxon>
    </lineage>
</organism>
<protein>
    <recommendedName>
        <fullName evidence="4">Beta-defensin</fullName>
    </recommendedName>
</protein>
<dbReference type="AlphaFoldDB" id="A0AAV6GFJ2"/>
<sequence length="53" mass="5902">MRTLMIPLCLLMLLISEKLISCAPPHVSTPQCCTHCLPPSVKIPVLRVVVQDY</sequence>
<evidence type="ECO:0008006" key="4">
    <source>
        <dbReference type="Google" id="ProtNLM"/>
    </source>
</evidence>
<evidence type="ECO:0000256" key="1">
    <source>
        <dbReference type="SAM" id="SignalP"/>
    </source>
</evidence>
<keyword evidence="1" id="KW-0732">Signal</keyword>
<name>A0AAV6GFJ2_9TELE</name>
<feature type="chain" id="PRO_5043921768" description="Beta-defensin" evidence="1">
    <location>
        <begin position="23"/>
        <end position="53"/>
    </location>
</feature>